<dbReference type="Pfam" id="PF19136">
    <property type="entry name" value="DUF5819"/>
    <property type="match status" value="1"/>
</dbReference>
<keyword evidence="2" id="KW-0472">Membrane</keyword>
<dbReference type="InterPro" id="IPR043857">
    <property type="entry name" value="DUF5819"/>
</dbReference>
<organism evidence="3 4">
    <name type="scientific">Streptomyces tremellae</name>
    <dbReference type="NCBI Taxonomy" id="1124239"/>
    <lineage>
        <taxon>Bacteria</taxon>
        <taxon>Bacillati</taxon>
        <taxon>Actinomycetota</taxon>
        <taxon>Actinomycetes</taxon>
        <taxon>Kitasatosporales</taxon>
        <taxon>Streptomycetaceae</taxon>
        <taxon>Streptomyces</taxon>
    </lineage>
</organism>
<feature type="compositionally biased region" description="Low complexity" evidence="1">
    <location>
        <begin position="19"/>
        <end position="58"/>
    </location>
</feature>
<evidence type="ECO:0000256" key="2">
    <source>
        <dbReference type="SAM" id="Phobius"/>
    </source>
</evidence>
<sequence length="314" mass="32614">MKSYGDPGGPGAWGDEDAAAGPRQPGAPGGPAATGAQGPQDAPAPAGAPRGRGASPAGEGPGTPVPPPGGAHGSRRTGAGIAGLPRRYQVVAGVAAVAVLAVACTHLAMVFFYVAPANTVSKAHAQLINRWVNPEFEQNWKLFAPNPLQQNIHVQARVEVVNASGRRSVGGWQDLSAQDGAAILHNPLPSHTQQNELRRAWDYVTQTHDDKGRPIGTRGRLSEAYLRRIVVLRLGREHLTGRVARIEVRSATTAVAPPPYAKERVDTRTFYRTFPWWGVGPSDVPDGVPATVVAAGPVGAPHGTGTASGTEAAG</sequence>
<keyword evidence="2" id="KW-0812">Transmembrane</keyword>
<dbReference type="EMBL" id="BAABEP010000010">
    <property type="protein sequence ID" value="GAA3722635.1"/>
    <property type="molecule type" value="Genomic_DNA"/>
</dbReference>
<feature type="region of interest" description="Disordered" evidence="1">
    <location>
        <begin position="1"/>
        <end position="78"/>
    </location>
</feature>
<keyword evidence="2" id="KW-1133">Transmembrane helix</keyword>
<reference evidence="4" key="1">
    <citation type="journal article" date="2019" name="Int. J. Syst. Evol. Microbiol.">
        <title>The Global Catalogue of Microorganisms (GCM) 10K type strain sequencing project: providing services to taxonomists for standard genome sequencing and annotation.</title>
        <authorList>
            <consortium name="The Broad Institute Genomics Platform"/>
            <consortium name="The Broad Institute Genome Sequencing Center for Infectious Disease"/>
            <person name="Wu L."/>
            <person name="Ma J."/>
        </authorList>
    </citation>
    <scope>NUCLEOTIDE SEQUENCE [LARGE SCALE GENOMIC DNA]</scope>
    <source>
        <strain evidence="4">JCM 30846</strain>
    </source>
</reference>
<dbReference type="Proteomes" id="UP001499884">
    <property type="component" value="Unassembled WGS sequence"/>
</dbReference>
<evidence type="ECO:0000256" key="1">
    <source>
        <dbReference type="SAM" id="MobiDB-lite"/>
    </source>
</evidence>
<keyword evidence="4" id="KW-1185">Reference proteome</keyword>
<name>A0ABP7ESZ6_9ACTN</name>
<evidence type="ECO:0000313" key="4">
    <source>
        <dbReference type="Proteomes" id="UP001499884"/>
    </source>
</evidence>
<feature type="transmembrane region" description="Helical" evidence="2">
    <location>
        <begin position="90"/>
        <end position="114"/>
    </location>
</feature>
<proteinExistence type="predicted"/>
<evidence type="ECO:0000313" key="3">
    <source>
        <dbReference type="EMBL" id="GAA3722635.1"/>
    </source>
</evidence>
<feature type="compositionally biased region" description="Gly residues" evidence="1">
    <location>
        <begin position="1"/>
        <end position="12"/>
    </location>
</feature>
<accession>A0ABP7ESZ6</accession>
<gene>
    <name evidence="3" type="ORF">GCM10023082_20580</name>
</gene>
<protein>
    <submittedName>
        <fullName evidence="3">Uncharacterized protein</fullName>
    </submittedName>
</protein>
<comment type="caution">
    <text evidence="3">The sequence shown here is derived from an EMBL/GenBank/DDBJ whole genome shotgun (WGS) entry which is preliminary data.</text>
</comment>